<dbReference type="FunFam" id="3.30.70.270:FF:000100">
    <property type="entry name" value="Uncharacterized protein"/>
    <property type="match status" value="1"/>
</dbReference>
<feature type="domain" description="Reverse transcriptase" evidence="1">
    <location>
        <begin position="1"/>
        <end position="67"/>
    </location>
</feature>
<keyword evidence="3" id="KW-1185">Reference proteome</keyword>
<dbReference type="PANTHER" id="PTHR33064">
    <property type="entry name" value="POL PROTEIN"/>
    <property type="match status" value="1"/>
</dbReference>
<sequence>METVLRGLSYEACLVYLDDIIIMGRSFEEHLKNIRLLLQKLKEANLKLSPSKCRLFQREVTYLGHIVSTKGVQTDLNKISGVKDWNCPMDVHQLWNFLGLCTHYRKFVKNFSTIARPLHNLTEAE</sequence>
<dbReference type="PROSITE" id="PS50878">
    <property type="entry name" value="RT_POL"/>
    <property type="match status" value="1"/>
</dbReference>
<dbReference type="EMBL" id="BMAU01021243">
    <property type="protein sequence ID" value="GFY04215.1"/>
    <property type="molecule type" value="Genomic_DNA"/>
</dbReference>
<name>A0A8X6S3Z3_TRICX</name>
<accession>A0A8X6S3Z3</accession>
<reference evidence="2" key="1">
    <citation type="submission" date="2020-08" db="EMBL/GenBank/DDBJ databases">
        <title>Multicomponent nature underlies the extraordinary mechanical properties of spider dragline silk.</title>
        <authorList>
            <person name="Kono N."/>
            <person name="Nakamura H."/>
            <person name="Mori M."/>
            <person name="Yoshida Y."/>
            <person name="Ohtoshi R."/>
            <person name="Malay A.D."/>
            <person name="Moran D.A.P."/>
            <person name="Tomita M."/>
            <person name="Numata K."/>
            <person name="Arakawa K."/>
        </authorList>
    </citation>
    <scope>NUCLEOTIDE SEQUENCE</scope>
</reference>
<evidence type="ECO:0000313" key="3">
    <source>
        <dbReference type="Proteomes" id="UP000887159"/>
    </source>
</evidence>
<dbReference type="SUPFAM" id="SSF56672">
    <property type="entry name" value="DNA/RNA polymerases"/>
    <property type="match status" value="1"/>
</dbReference>
<proteinExistence type="predicted"/>
<dbReference type="InterPro" id="IPR043128">
    <property type="entry name" value="Rev_trsase/Diguanyl_cyclase"/>
</dbReference>
<dbReference type="InterPro" id="IPR051320">
    <property type="entry name" value="Viral_Replic_Matur_Polypro"/>
</dbReference>
<comment type="caution">
    <text evidence="2">The sequence shown here is derived from an EMBL/GenBank/DDBJ whole genome shotgun (WGS) entry which is preliminary data.</text>
</comment>
<dbReference type="GO" id="GO:0071897">
    <property type="term" value="P:DNA biosynthetic process"/>
    <property type="evidence" value="ECO:0007669"/>
    <property type="project" value="UniProtKB-ARBA"/>
</dbReference>
<evidence type="ECO:0000259" key="1">
    <source>
        <dbReference type="PROSITE" id="PS50878"/>
    </source>
</evidence>
<dbReference type="Proteomes" id="UP000887159">
    <property type="component" value="Unassembled WGS sequence"/>
</dbReference>
<evidence type="ECO:0000313" key="2">
    <source>
        <dbReference type="EMBL" id="GFY04215.1"/>
    </source>
</evidence>
<dbReference type="Pfam" id="PF00078">
    <property type="entry name" value="RVT_1"/>
    <property type="match status" value="1"/>
</dbReference>
<dbReference type="Gene3D" id="3.30.70.270">
    <property type="match status" value="2"/>
</dbReference>
<organism evidence="2 3">
    <name type="scientific">Trichonephila clavipes</name>
    <name type="common">Golden silk orbweaver</name>
    <name type="synonym">Nephila clavipes</name>
    <dbReference type="NCBI Taxonomy" id="2585209"/>
    <lineage>
        <taxon>Eukaryota</taxon>
        <taxon>Metazoa</taxon>
        <taxon>Ecdysozoa</taxon>
        <taxon>Arthropoda</taxon>
        <taxon>Chelicerata</taxon>
        <taxon>Arachnida</taxon>
        <taxon>Araneae</taxon>
        <taxon>Araneomorphae</taxon>
        <taxon>Entelegynae</taxon>
        <taxon>Araneoidea</taxon>
        <taxon>Nephilidae</taxon>
        <taxon>Trichonephila</taxon>
    </lineage>
</organism>
<dbReference type="CDD" id="cd01647">
    <property type="entry name" value="RT_LTR"/>
    <property type="match status" value="1"/>
</dbReference>
<dbReference type="InterPro" id="IPR043502">
    <property type="entry name" value="DNA/RNA_pol_sf"/>
</dbReference>
<protein>
    <submittedName>
        <fullName evidence="2">Retrovirus-related Pol polyprotein from transposon 17.6</fullName>
    </submittedName>
</protein>
<gene>
    <name evidence="2" type="primary">pol</name>
    <name evidence="2" type="ORF">TNCV_1199931</name>
</gene>
<dbReference type="PANTHER" id="PTHR33064:SF37">
    <property type="entry name" value="RIBONUCLEASE H"/>
    <property type="match status" value="1"/>
</dbReference>
<dbReference type="InterPro" id="IPR000477">
    <property type="entry name" value="RT_dom"/>
</dbReference>
<dbReference type="AlphaFoldDB" id="A0A8X6S3Z3"/>